<dbReference type="InterPro" id="IPR036397">
    <property type="entry name" value="RNaseH_sf"/>
</dbReference>
<evidence type="ECO:0000313" key="3">
    <source>
        <dbReference type="EMBL" id="RVW36228.1"/>
    </source>
</evidence>
<comment type="caution">
    <text evidence="3">The sequence shown here is derived from an EMBL/GenBank/DDBJ whole genome shotgun (WGS) entry which is preliminary data.</text>
</comment>
<accession>A0A438DLA1</accession>
<dbReference type="GO" id="GO:0004519">
    <property type="term" value="F:endonuclease activity"/>
    <property type="evidence" value="ECO:0007669"/>
    <property type="project" value="UniProtKB-KW"/>
</dbReference>
<dbReference type="GO" id="GO:0015074">
    <property type="term" value="P:DNA integration"/>
    <property type="evidence" value="ECO:0007669"/>
    <property type="project" value="InterPro"/>
</dbReference>
<organism evidence="3 4">
    <name type="scientific">Vitis vinifera</name>
    <name type="common">Grape</name>
    <dbReference type="NCBI Taxonomy" id="29760"/>
    <lineage>
        <taxon>Eukaryota</taxon>
        <taxon>Viridiplantae</taxon>
        <taxon>Streptophyta</taxon>
        <taxon>Embryophyta</taxon>
        <taxon>Tracheophyta</taxon>
        <taxon>Spermatophyta</taxon>
        <taxon>Magnoliopsida</taxon>
        <taxon>eudicotyledons</taxon>
        <taxon>Gunneridae</taxon>
        <taxon>Pentapetalae</taxon>
        <taxon>rosids</taxon>
        <taxon>Vitales</taxon>
        <taxon>Vitaceae</taxon>
        <taxon>Viteae</taxon>
        <taxon>Vitis</taxon>
    </lineage>
</organism>
<feature type="compositionally biased region" description="Polar residues" evidence="1">
    <location>
        <begin position="361"/>
        <end position="373"/>
    </location>
</feature>
<dbReference type="Proteomes" id="UP000288805">
    <property type="component" value="Unassembled WGS sequence"/>
</dbReference>
<dbReference type="EMBL" id="QGNW01001579">
    <property type="protein sequence ID" value="RVW36228.1"/>
    <property type="molecule type" value="Genomic_DNA"/>
</dbReference>
<dbReference type="InterPro" id="IPR043502">
    <property type="entry name" value="DNA/RNA_pol_sf"/>
</dbReference>
<dbReference type="PANTHER" id="PTHR24559">
    <property type="entry name" value="TRANSPOSON TY3-I GAG-POL POLYPROTEIN"/>
    <property type="match status" value="1"/>
</dbReference>
<sequence length="613" mass="69119">MQEMVVRAEVLKLLQAGIIYPILDSHGPREDHFTCPFGTYAYRRMPFSLCNAPVTFQRCMLSIFSDMVEHIMEVFMDDITIYGSMFDECLVNLEAVLNRCIEKDLVLNWEKCHFMSFIVVFTDHSTLKYLLIKKNAKARLIRWIILLQEFNLKIKDKKGVENVLLEKFQVSGKHMIRSTSLQRGSSVIATKRMWRSLCFSEDNYAENILSRFRVPKAIISDGGTHICNKSFETLLAKYGVKHKVATPYYPQTSGLRQSMPSPLGSGIQSLMGNQDAQHGFEQSWQKRFLDLNEMEELRNDAYNNSNIAKQRLKRWHDQYATRRPPTTPGVTSSRLESSVHRTPAKRARTSGPGESSRHSQPDPQASTDFQRPSSMSSEAIIKWPMVTAPPIEGNADCRARHSIPSYILTSREFFYPKVAMDFYQSMTTHGVGSSSTIHFRIDGRQGILEARHIIEALHIPYESVDPVDFREWSPISQWDMVHILSRGTSIDSVLLCKELPPGMLLVEQAQHDELPTESVPPASTAPMPEATYTTPPTTPADPPAAPSTSEASITISTTEFRAMIQQHLGLLPPPQPDIPVPSETTPAEETTRANVPIQPTQEATTEPSSSHDP</sequence>
<dbReference type="SUPFAM" id="SSF56672">
    <property type="entry name" value="DNA/RNA polymerases"/>
    <property type="match status" value="1"/>
</dbReference>
<reference evidence="3 4" key="1">
    <citation type="journal article" date="2018" name="PLoS Genet.">
        <title>Population sequencing reveals clonal diversity and ancestral inbreeding in the grapevine cultivar Chardonnay.</title>
        <authorList>
            <person name="Roach M.J."/>
            <person name="Johnson D.L."/>
            <person name="Bohlmann J."/>
            <person name="van Vuuren H.J."/>
            <person name="Jones S.J."/>
            <person name="Pretorius I.S."/>
            <person name="Schmidt S.A."/>
            <person name="Borneman A.R."/>
        </authorList>
    </citation>
    <scope>NUCLEOTIDE SEQUENCE [LARGE SCALE GENOMIC DNA]</scope>
    <source>
        <strain evidence="4">cv. Chardonnay</strain>
        <tissue evidence="3">Leaf</tissue>
    </source>
</reference>
<gene>
    <name evidence="3" type="primary">pol_1339</name>
    <name evidence="3" type="ORF">CK203_095784</name>
</gene>
<dbReference type="PANTHER" id="PTHR24559:SF444">
    <property type="entry name" value="REVERSE TRANSCRIPTASE DOMAIN-CONTAINING PROTEIN"/>
    <property type="match status" value="1"/>
</dbReference>
<feature type="region of interest" description="Disordered" evidence="1">
    <location>
        <begin position="313"/>
        <end position="373"/>
    </location>
</feature>
<dbReference type="GO" id="GO:0003676">
    <property type="term" value="F:nucleic acid binding"/>
    <property type="evidence" value="ECO:0007669"/>
    <property type="project" value="InterPro"/>
</dbReference>
<dbReference type="GO" id="GO:0003964">
    <property type="term" value="F:RNA-directed DNA polymerase activity"/>
    <property type="evidence" value="ECO:0007669"/>
    <property type="project" value="UniProtKB-KW"/>
</dbReference>
<dbReference type="SUPFAM" id="SSF53098">
    <property type="entry name" value="Ribonuclease H-like"/>
    <property type="match status" value="1"/>
</dbReference>
<dbReference type="InterPro" id="IPR001584">
    <property type="entry name" value="Integrase_cat-core"/>
</dbReference>
<dbReference type="InterPro" id="IPR012337">
    <property type="entry name" value="RNaseH-like_sf"/>
</dbReference>
<dbReference type="CDD" id="cd01647">
    <property type="entry name" value="RT_LTR"/>
    <property type="match status" value="1"/>
</dbReference>
<dbReference type="GO" id="GO:0016787">
    <property type="term" value="F:hydrolase activity"/>
    <property type="evidence" value="ECO:0007669"/>
    <property type="project" value="UniProtKB-KW"/>
</dbReference>
<feature type="compositionally biased region" description="Polar residues" evidence="1">
    <location>
        <begin position="597"/>
        <end position="613"/>
    </location>
</feature>
<proteinExistence type="predicted"/>
<dbReference type="AlphaFoldDB" id="A0A438DLA1"/>
<dbReference type="Gene3D" id="3.30.70.270">
    <property type="match status" value="1"/>
</dbReference>
<evidence type="ECO:0000313" key="4">
    <source>
        <dbReference type="Proteomes" id="UP000288805"/>
    </source>
</evidence>
<feature type="region of interest" description="Disordered" evidence="1">
    <location>
        <begin position="569"/>
        <end position="613"/>
    </location>
</feature>
<feature type="compositionally biased region" description="Pro residues" evidence="1">
    <location>
        <begin position="536"/>
        <end position="545"/>
    </location>
</feature>
<dbReference type="InterPro" id="IPR043128">
    <property type="entry name" value="Rev_trsase/Diguanyl_cyclase"/>
</dbReference>
<evidence type="ECO:0000256" key="1">
    <source>
        <dbReference type="SAM" id="MobiDB-lite"/>
    </source>
</evidence>
<protein>
    <submittedName>
        <fullName evidence="3">Retrovirus-related Pol polyprotein from transposon 17.6</fullName>
    </submittedName>
</protein>
<dbReference type="Pfam" id="PF00078">
    <property type="entry name" value="RVT_1"/>
    <property type="match status" value="1"/>
</dbReference>
<feature type="region of interest" description="Disordered" evidence="1">
    <location>
        <begin position="512"/>
        <end position="550"/>
    </location>
</feature>
<name>A0A438DLA1_VITVI</name>
<evidence type="ECO:0000259" key="2">
    <source>
        <dbReference type="PROSITE" id="PS50994"/>
    </source>
</evidence>
<dbReference type="InterPro" id="IPR053134">
    <property type="entry name" value="RNA-dir_DNA_polymerase"/>
</dbReference>
<feature type="domain" description="Integrase catalytic" evidence="2">
    <location>
        <begin position="206"/>
        <end position="324"/>
    </location>
</feature>
<dbReference type="PROSITE" id="PS50994">
    <property type="entry name" value="INTEGRASE"/>
    <property type="match status" value="1"/>
</dbReference>
<dbReference type="Gene3D" id="3.30.420.10">
    <property type="entry name" value="Ribonuclease H-like superfamily/Ribonuclease H"/>
    <property type="match status" value="1"/>
</dbReference>
<dbReference type="InterPro" id="IPR000477">
    <property type="entry name" value="RT_dom"/>
</dbReference>
<feature type="compositionally biased region" description="Low complexity" evidence="1">
    <location>
        <begin position="524"/>
        <end position="535"/>
    </location>
</feature>